<feature type="active site" description="Proton acceptor" evidence="8">
    <location>
        <position position="219"/>
    </location>
</feature>
<dbReference type="RefSeq" id="WP_216000619.1">
    <property type="nucleotide sequence ID" value="NZ_JAUFQI010000001.1"/>
</dbReference>
<reference evidence="11" key="1">
    <citation type="journal article" date="2019" name="Int. J. Syst. Evol. Microbiol.">
        <title>The Global Catalogue of Microorganisms (GCM) 10K type strain sequencing project: providing services to taxonomists for standard genome sequencing and annotation.</title>
        <authorList>
            <consortium name="The Broad Institute Genomics Platform"/>
            <consortium name="The Broad Institute Genome Sequencing Center for Infectious Disease"/>
            <person name="Wu L."/>
            <person name="Ma J."/>
        </authorList>
    </citation>
    <scope>NUCLEOTIDE SEQUENCE [LARGE SCALE GENOMIC DNA]</scope>
    <source>
        <strain evidence="11">CECT 8288</strain>
    </source>
</reference>
<feature type="active site" description="Proton donor" evidence="8">
    <location>
        <position position="75"/>
    </location>
</feature>
<comment type="pathway">
    <text evidence="1 8">Amino-acid biosynthesis; L-lysine biosynthesis via DAP pathway; DL-2,6-diaminopimelate from LL-2,6-diaminopimelate: step 1/1.</text>
</comment>
<organism evidence="10 11">
    <name type="scientific">Reinekea marina</name>
    <dbReference type="NCBI Taxonomy" id="1310421"/>
    <lineage>
        <taxon>Bacteria</taxon>
        <taxon>Pseudomonadati</taxon>
        <taxon>Pseudomonadota</taxon>
        <taxon>Gammaproteobacteria</taxon>
        <taxon>Oceanospirillales</taxon>
        <taxon>Saccharospirillaceae</taxon>
        <taxon>Reinekea</taxon>
    </lineage>
</organism>
<keyword evidence="5 8" id="KW-0457">Lysine biosynthesis</keyword>
<dbReference type="PANTHER" id="PTHR31689">
    <property type="entry name" value="DIAMINOPIMELATE EPIMERASE, CHLOROPLASTIC"/>
    <property type="match status" value="1"/>
</dbReference>
<dbReference type="PANTHER" id="PTHR31689:SF0">
    <property type="entry name" value="DIAMINOPIMELATE EPIMERASE"/>
    <property type="match status" value="1"/>
</dbReference>
<feature type="binding site" evidence="8">
    <location>
        <begin position="220"/>
        <end position="221"/>
    </location>
    <ligand>
        <name>substrate</name>
    </ligand>
</feature>
<sequence length="274" mass="29899">MRLKFTKMHGLGNDFMVVDGVSQEVELSPELIEQWADRHFGVGFDQLLLVEPPTRPDRDFKYRIFNADGTEVENCGNGARCFARFVLDAKLIKATTIRVETAGGDLELHVQEDGQVTVDMGRPRLNPSKIPFNADEKAPLYPIEVNGETLHISAVGMGNPHCVIRTEDVDTAEVEALGTAVESHSDFPQRVNVGFMQIVSPTHIKLRVFERGVGETMACGTGACAAVVAGIINNWLEHKVTVTLPGGDLTIEWSGEGNVRMTGPVATVYQGVLV</sequence>
<evidence type="ECO:0000313" key="10">
    <source>
        <dbReference type="EMBL" id="MFC3703128.1"/>
    </source>
</evidence>
<comment type="similarity">
    <text evidence="2 8">Belongs to the diaminopimelate epimerase family.</text>
</comment>
<keyword evidence="4 8" id="KW-0028">Amino-acid biosynthesis</keyword>
<feature type="active site" evidence="9">
    <location>
        <position position="75"/>
    </location>
</feature>
<dbReference type="GO" id="GO:0008837">
    <property type="term" value="F:diaminopimelate epimerase activity"/>
    <property type="evidence" value="ECO:0007669"/>
    <property type="project" value="UniProtKB-EC"/>
</dbReference>
<evidence type="ECO:0000256" key="4">
    <source>
        <dbReference type="ARBA" id="ARBA00022605"/>
    </source>
</evidence>
<protein>
    <recommendedName>
        <fullName evidence="3 8">Diaminopimelate epimerase</fullName>
        <shortName evidence="8">DAP epimerase</shortName>
        <ecNumber evidence="3 8">5.1.1.7</ecNumber>
    </recommendedName>
    <alternativeName>
        <fullName evidence="8">PLP-independent amino acid racemase</fullName>
    </alternativeName>
</protein>
<keyword evidence="11" id="KW-1185">Reference proteome</keyword>
<feature type="binding site" evidence="8">
    <location>
        <position position="13"/>
    </location>
    <ligand>
        <name>substrate</name>
    </ligand>
</feature>
<comment type="function">
    <text evidence="8">Catalyzes the stereoinversion of LL-2,6-diaminopimelate (L,L-DAP) to meso-diaminopimelate (meso-DAP), a precursor of L-lysine and an essential component of the bacterial peptidoglycan.</text>
</comment>
<feature type="site" description="Could be important to modulate the pK values of the two catalytic cysteine residues" evidence="8">
    <location>
        <position position="210"/>
    </location>
</feature>
<evidence type="ECO:0000256" key="2">
    <source>
        <dbReference type="ARBA" id="ARBA00010219"/>
    </source>
</evidence>
<proteinExistence type="inferred from homology"/>
<dbReference type="Proteomes" id="UP001595710">
    <property type="component" value="Unassembled WGS sequence"/>
</dbReference>
<gene>
    <name evidence="8 10" type="primary">dapF</name>
    <name evidence="10" type="ORF">ACFOND_15975</name>
</gene>
<feature type="binding site" evidence="8">
    <location>
        <position position="192"/>
    </location>
    <ligand>
        <name>substrate</name>
    </ligand>
</feature>
<evidence type="ECO:0000313" key="11">
    <source>
        <dbReference type="Proteomes" id="UP001595710"/>
    </source>
</evidence>
<dbReference type="NCBIfam" id="TIGR00652">
    <property type="entry name" value="DapF"/>
    <property type="match status" value="1"/>
</dbReference>
<evidence type="ECO:0000256" key="7">
    <source>
        <dbReference type="ARBA" id="ARBA00051712"/>
    </source>
</evidence>
<feature type="site" description="Could be important to modulate the pK values of the two catalytic cysteine residues" evidence="8">
    <location>
        <position position="161"/>
    </location>
</feature>
<dbReference type="PROSITE" id="PS01326">
    <property type="entry name" value="DAP_EPIMERASE"/>
    <property type="match status" value="1"/>
</dbReference>
<feature type="binding site" evidence="8">
    <location>
        <position position="66"/>
    </location>
    <ligand>
        <name>substrate</name>
    </ligand>
</feature>
<dbReference type="EMBL" id="JBHRYN010000069">
    <property type="protein sequence ID" value="MFC3703128.1"/>
    <property type="molecule type" value="Genomic_DNA"/>
</dbReference>
<feature type="binding site" evidence="8">
    <location>
        <position position="46"/>
    </location>
    <ligand>
        <name>substrate</name>
    </ligand>
</feature>
<dbReference type="Pfam" id="PF01678">
    <property type="entry name" value="DAP_epimerase"/>
    <property type="match status" value="2"/>
</dbReference>
<comment type="subunit">
    <text evidence="8">Homodimer.</text>
</comment>
<dbReference type="InterPro" id="IPR001653">
    <property type="entry name" value="DAP_epimerase_DapF"/>
</dbReference>
<comment type="caution">
    <text evidence="10">The sequence shown here is derived from an EMBL/GenBank/DDBJ whole genome shotgun (WGS) entry which is preliminary data.</text>
</comment>
<feature type="binding site" evidence="8">
    <location>
        <begin position="76"/>
        <end position="77"/>
    </location>
    <ligand>
        <name>substrate</name>
    </ligand>
</feature>
<comment type="subcellular location">
    <subcellularLocation>
        <location evidence="8">Cytoplasm</location>
    </subcellularLocation>
</comment>
<name>A0ABV7WX90_9GAMM</name>
<feature type="binding site" evidence="8">
    <location>
        <position position="159"/>
    </location>
    <ligand>
        <name>substrate</name>
    </ligand>
</feature>
<evidence type="ECO:0000256" key="1">
    <source>
        <dbReference type="ARBA" id="ARBA00005196"/>
    </source>
</evidence>
<dbReference type="HAMAP" id="MF_00197">
    <property type="entry name" value="DAP_epimerase"/>
    <property type="match status" value="1"/>
</dbReference>
<evidence type="ECO:0000256" key="6">
    <source>
        <dbReference type="ARBA" id="ARBA00023235"/>
    </source>
</evidence>
<keyword evidence="8" id="KW-0963">Cytoplasm</keyword>
<accession>A0ABV7WX90</accession>
<feature type="site" description="Important for dimerization" evidence="8">
    <location>
        <position position="269"/>
    </location>
</feature>
<evidence type="ECO:0000256" key="5">
    <source>
        <dbReference type="ARBA" id="ARBA00023154"/>
    </source>
</evidence>
<evidence type="ECO:0000256" key="8">
    <source>
        <dbReference type="HAMAP-Rule" id="MF_00197"/>
    </source>
</evidence>
<feature type="binding site" evidence="8">
    <location>
        <begin position="210"/>
        <end position="211"/>
    </location>
    <ligand>
        <name>substrate</name>
    </ligand>
</feature>
<evidence type="ECO:0000256" key="9">
    <source>
        <dbReference type="PROSITE-ProRule" id="PRU10125"/>
    </source>
</evidence>
<evidence type="ECO:0000256" key="3">
    <source>
        <dbReference type="ARBA" id="ARBA00013080"/>
    </source>
</evidence>
<dbReference type="InterPro" id="IPR018510">
    <property type="entry name" value="DAP_epimerase_AS"/>
</dbReference>
<comment type="catalytic activity">
    <reaction evidence="7 8">
        <text>(2S,6S)-2,6-diaminopimelate = meso-2,6-diaminopimelate</text>
        <dbReference type="Rhea" id="RHEA:15393"/>
        <dbReference type="ChEBI" id="CHEBI:57609"/>
        <dbReference type="ChEBI" id="CHEBI:57791"/>
        <dbReference type="EC" id="5.1.1.7"/>
    </reaction>
</comment>
<dbReference type="EC" id="5.1.1.7" evidence="3 8"/>
<keyword evidence="6 8" id="KW-0413">Isomerase</keyword>